<dbReference type="GO" id="GO:0003677">
    <property type="term" value="F:DNA binding"/>
    <property type="evidence" value="ECO:0007669"/>
    <property type="project" value="InterPro"/>
</dbReference>
<evidence type="ECO:0000259" key="1">
    <source>
        <dbReference type="Pfam" id="PF03374"/>
    </source>
</evidence>
<sequence>MNELIPIEYKGQRILITEQLAEVYETEPRRITENFQRNQAHFTIGRHYHLVQGEELKAFLQYAESVVQNPSKVRSLYLWTERGANRHCKILDTDRAWEQFDLLEETYFKSREFVPQFNVPQTFGQALRLAADLWDQNQLMRPKAEYFDALVDKNLLTNFRDTAKELKIKEHIFINWLLGKGYVYRDTKGHLKPYADYVPALFEIKEKQRDKWAGTQTFITPRGRETFRLLLKK</sequence>
<dbReference type="Pfam" id="PF10543">
    <property type="entry name" value="ORF6N"/>
    <property type="match status" value="1"/>
</dbReference>
<proteinExistence type="predicted"/>
<name>A0A0J1FTH7_9FIRM</name>
<organism evidence="3 4">
    <name type="scientific">Desulfosporosinus acididurans</name>
    <dbReference type="NCBI Taxonomy" id="476652"/>
    <lineage>
        <taxon>Bacteria</taxon>
        <taxon>Bacillati</taxon>
        <taxon>Bacillota</taxon>
        <taxon>Clostridia</taxon>
        <taxon>Eubacteriales</taxon>
        <taxon>Desulfitobacteriaceae</taxon>
        <taxon>Desulfosporosinus</taxon>
    </lineage>
</organism>
<feature type="domain" description="Antirepressor protein C-terminal" evidence="1">
    <location>
        <begin position="136"/>
        <end position="232"/>
    </location>
</feature>
<feature type="domain" description="KilA-N DNA-binding" evidence="2">
    <location>
        <begin position="7"/>
        <end position="90"/>
    </location>
</feature>
<dbReference type="RefSeq" id="WP_242847092.1">
    <property type="nucleotide sequence ID" value="NZ_LDZY01000004.1"/>
</dbReference>
<evidence type="ECO:0000313" key="4">
    <source>
        <dbReference type="Proteomes" id="UP000036356"/>
    </source>
</evidence>
<dbReference type="EMBL" id="LDZY01000004">
    <property type="protein sequence ID" value="KLU66779.1"/>
    <property type="molecule type" value="Genomic_DNA"/>
</dbReference>
<evidence type="ECO:0000259" key="2">
    <source>
        <dbReference type="Pfam" id="PF10543"/>
    </source>
</evidence>
<gene>
    <name evidence="3" type="ORF">DEAC_c14470</name>
</gene>
<dbReference type="AlphaFoldDB" id="A0A0J1FTH7"/>
<dbReference type="Proteomes" id="UP000036356">
    <property type="component" value="Unassembled WGS sequence"/>
</dbReference>
<evidence type="ECO:0000313" key="3">
    <source>
        <dbReference type="EMBL" id="KLU66779.1"/>
    </source>
</evidence>
<dbReference type="InterPro" id="IPR018873">
    <property type="entry name" value="KilA-N_DNA-bd_domain"/>
</dbReference>
<accession>A0A0J1FTH7</accession>
<keyword evidence="4" id="KW-1185">Reference proteome</keyword>
<dbReference type="InterPro" id="IPR005039">
    <property type="entry name" value="Ant_C"/>
</dbReference>
<comment type="caution">
    <text evidence="3">The sequence shown here is derived from an EMBL/GenBank/DDBJ whole genome shotgun (WGS) entry which is preliminary data.</text>
</comment>
<protein>
    <submittedName>
        <fullName evidence="3">ORF6N domain protein</fullName>
    </submittedName>
</protein>
<dbReference type="STRING" id="476652.DEAC_c14470"/>
<reference evidence="3 4" key="1">
    <citation type="submission" date="2015-06" db="EMBL/GenBank/DDBJ databases">
        <title>Draft genome of the moderately acidophilic sulfate reducer Candidatus Desulfosporosinus acididurans strain M1.</title>
        <authorList>
            <person name="Poehlein A."/>
            <person name="Petzsch P."/>
            <person name="Johnson B.D."/>
            <person name="Schloemann M."/>
            <person name="Daniel R."/>
            <person name="Muehling M."/>
        </authorList>
    </citation>
    <scope>NUCLEOTIDE SEQUENCE [LARGE SCALE GENOMIC DNA]</scope>
    <source>
        <strain evidence="3 4">M1</strain>
    </source>
</reference>
<dbReference type="Pfam" id="PF03374">
    <property type="entry name" value="ANT"/>
    <property type="match status" value="1"/>
</dbReference>
<dbReference type="PATRIC" id="fig|476652.3.peg.1484"/>